<reference evidence="8" key="1">
    <citation type="submission" date="2020-10" db="EMBL/GenBank/DDBJ databases">
        <authorList>
            <person name="Gilroy R."/>
        </authorList>
    </citation>
    <scope>NUCLEOTIDE SEQUENCE</scope>
    <source>
        <strain evidence="8">CHK190-19873</strain>
    </source>
</reference>
<evidence type="ECO:0000313" key="8">
    <source>
        <dbReference type="EMBL" id="HIS33112.1"/>
    </source>
</evidence>
<dbReference type="PIRSF" id="PIRSF006603">
    <property type="entry name" value="DinF"/>
    <property type="match status" value="1"/>
</dbReference>
<evidence type="ECO:0000313" key="9">
    <source>
        <dbReference type="Proteomes" id="UP000823935"/>
    </source>
</evidence>
<keyword evidence="2" id="KW-0813">Transport</keyword>
<dbReference type="GO" id="GO:0015297">
    <property type="term" value="F:antiporter activity"/>
    <property type="evidence" value="ECO:0007669"/>
    <property type="project" value="InterPro"/>
</dbReference>
<dbReference type="CDD" id="cd13138">
    <property type="entry name" value="MATE_yoeA_like"/>
    <property type="match status" value="1"/>
</dbReference>
<keyword evidence="4 7" id="KW-0812">Transmembrane</keyword>
<feature type="transmembrane region" description="Helical" evidence="7">
    <location>
        <begin position="367"/>
        <end position="385"/>
    </location>
</feature>
<reference evidence="8" key="2">
    <citation type="journal article" date="2021" name="PeerJ">
        <title>Extensive microbial diversity within the chicken gut microbiome revealed by metagenomics and culture.</title>
        <authorList>
            <person name="Gilroy R."/>
            <person name="Ravi A."/>
            <person name="Getino M."/>
            <person name="Pursley I."/>
            <person name="Horton D.L."/>
            <person name="Alikhan N.F."/>
            <person name="Baker D."/>
            <person name="Gharbi K."/>
            <person name="Hall N."/>
            <person name="Watson M."/>
            <person name="Adriaenssens E.M."/>
            <person name="Foster-Nyarko E."/>
            <person name="Jarju S."/>
            <person name="Secka A."/>
            <person name="Antonio M."/>
            <person name="Oren A."/>
            <person name="Chaudhuri R.R."/>
            <person name="La Ragione R."/>
            <person name="Hildebrand F."/>
            <person name="Pallen M.J."/>
        </authorList>
    </citation>
    <scope>NUCLEOTIDE SEQUENCE</scope>
    <source>
        <strain evidence="8">CHK190-19873</strain>
    </source>
</reference>
<dbReference type="AlphaFoldDB" id="A0A9D1EVZ6"/>
<dbReference type="EMBL" id="DVIQ01000112">
    <property type="protein sequence ID" value="HIS33112.1"/>
    <property type="molecule type" value="Genomic_DNA"/>
</dbReference>
<evidence type="ECO:0000256" key="4">
    <source>
        <dbReference type="ARBA" id="ARBA00022692"/>
    </source>
</evidence>
<dbReference type="GO" id="GO:0042910">
    <property type="term" value="F:xenobiotic transmembrane transporter activity"/>
    <property type="evidence" value="ECO:0007669"/>
    <property type="project" value="InterPro"/>
</dbReference>
<dbReference type="PANTHER" id="PTHR43549">
    <property type="entry name" value="MULTIDRUG RESISTANCE PROTEIN YPNP-RELATED"/>
    <property type="match status" value="1"/>
</dbReference>
<comment type="subcellular location">
    <subcellularLocation>
        <location evidence="1">Cell membrane</location>
        <topology evidence="1">Multi-pass membrane protein</topology>
    </subcellularLocation>
</comment>
<dbReference type="Pfam" id="PF01554">
    <property type="entry name" value="MatE"/>
    <property type="match status" value="2"/>
</dbReference>
<gene>
    <name evidence="8" type="ORF">IAB44_16435</name>
</gene>
<evidence type="ECO:0000256" key="5">
    <source>
        <dbReference type="ARBA" id="ARBA00022989"/>
    </source>
</evidence>
<dbReference type="GO" id="GO:0005886">
    <property type="term" value="C:plasma membrane"/>
    <property type="evidence" value="ECO:0007669"/>
    <property type="project" value="UniProtKB-SubCell"/>
</dbReference>
<evidence type="ECO:0000256" key="3">
    <source>
        <dbReference type="ARBA" id="ARBA00022475"/>
    </source>
</evidence>
<name>A0A9D1EVZ6_9FIRM</name>
<feature type="transmembrane region" description="Helical" evidence="7">
    <location>
        <begin position="142"/>
        <end position="162"/>
    </location>
</feature>
<dbReference type="NCBIfam" id="TIGR00797">
    <property type="entry name" value="matE"/>
    <property type="match status" value="1"/>
</dbReference>
<accession>A0A9D1EVZ6</accession>
<evidence type="ECO:0000256" key="7">
    <source>
        <dbReference type="SAM" id="Phobius"/>
    </source>
</evidence>
<feature type="transmembrane region" description="Helical" evidence="7">
    <location>
        <begin position="203"/>
        <end position="224"/>
    </location>
</feature>
<feature type="transmembrane region" description="Helical" evidence="7">
    <location>
        <begin position="334"/>
        <end position="355"/>
    </location>
</feature>
<keyword evidence="3" id="KW-1003">Cell membrane</keyword>
<dbReference type="InterPro" id="IPR048279">
    <property type="entry name" value="MdtK-like"/>
</dbReference>
<dbReference type="Proteomes" id="UP000823935">
    <property type="component" value="Unassembled WGS sequence"/>
</dbReference>
<feature type="transmembrane region" description="Helical" evidence="7">
    <location>
        <begin position="174"/>
        <end position="197"/>
    </location>
</feature>
<dbReference type="InterPro" id="IPR052031">
    <property type="entry name" value="Membrane_Transporter-Flippase"/>
</dbReference>
<feature type="transmembrane region" description="Helical" evidence="7">
    <location>
        <begin position="422"/>
        <end position="445"/>
    </location>
</feature>
<keyword evidence="5 7" id="KW-1133">Transmembrane helix</keyword>
<feature type="transmembrane region" description="Helical" evidence="7">
    <location>
        <begin position="103"/>
        <end position="130"/>
    </location>
</feature>
<dbReference type="InterPro" id="IPR002528">
    <property type="entry name" value="MATE_fam"/>
</dbReference>
<keyword evidence="6 7" id="KW-0472">Membrane</keyword>
<proteinExistence type="predicted"/>
<protein>
    <submittedName>
        <fullName evidence="8">MATE family efflux transporter</fullName>
    </submittedName>
</protein>
<comment type="caution">
    <text evidence="8">The sequence shown here is derived from an EMBL/GenBank/DDBJ whole genome shotgun (WGS) entry which is preliminary data.</text>
</comment>
<evidence type="ECO:0000256" key="1">
    <source>
        <dbReference type="ARBA" id="ARBA00004651"/>
    </source>
</evidence>
<evidence type="ECO:0000256" key="6">
    <source>
        <dbReference type="ARBA" id="ARBA00023136"/>
    </source>
</evidence>
<evidence type="ECO:0000256" key="2">
    <source>
        <dbReference type="ARBA" id="ARBA00022448"/>
    </source>
</evidence>
<feature type="transmembrane region" description="Helical" evidence="7">
    <location>
        <begin position="397"/>
        <end position="416"/>
    </location>
</feature>
<organism evidence="8 9">
    <name type="scientific">Candidatus Limivivens intestinipullorum</name>
    <dbReference type="NCBI Taxonomy" id="2840858"/>
    <lineage>
        <taxon>Bacteria</taxon>
        <taxon>Bacillati</taxon>
        <taxon>Bacillota</taxon>
        <taxon>Clostridia</taxon>
        <taxon>Lachnospirales</taxon>
        <taxon>Lachnospiraceae</taxon>
        <taxon>Lachnospiraceae incertae sedis</taxon>
        <taxon>Candidatus Limivivens</taxon>
    </lineage>
</organism>
<dbReference type="PANTHER" id="PTHR43549:SF3">
    <property type="entry name" value="MULTIDRUG RESISTANCE PROTEIN YPNP-RELATED"/>
    <property type="match status" value="1"/>
</dbReference>
<feature type="transmembrane region" description="Helical" evidence="7">
    <location>
        <begin position="21"/>
        <end position="42"/>
    </location>
</feature>
<sequence>MIRGKEKKEPKKARDLTEGSPFFGLLAFALPVIGGNLFQLFYTLADSVIVGQTLGANALAAVGSTSIIVYFVLCFIQGFTNGFGICLGQRCGAKDQAGMRKSVAASAALCVVFTVLVTAVCCLLAHPILGWMRTPGDIYQDAYDYMFVVLLGTGATVFYNMISNMLRALGDSRTPLYFLIASSLLNVALDVVFIVPLGMGVAGAAWATVLSQLLSAMGCLWAGLRKYEVLRIGAGDFSGFGRTAASHLRVGFPMAFQMSVMCIGQLAMQAAVNALGSAAVAGYTAATKADQVSVLVNNAMGMAISGYVAQNYGAGKQERIRQGVRACLIQTETLNVLMCVGILLLRRQIVALFVTGASEEIIAYSNGYLNGVAPFYVLLGLLLTYRTAVQSMQNTAAPFAACMIELVMRIGSTVLLTRAFGYFGVCIASPLAWAGACCLLIPVYYRMMRAQGTQRTQTADVLRI</sequence>